<evidence type="ECO:0000313" key="3">
    <source>
        <dbReference type="Proteomes" id="UP000307440"/>
    </source>
</evidence>
<proteinExistence type="predicted"/>
<evidence type="ECO:0000313" key="2">
    <source>
        <dbReference type="EMBL" id="TFK19480.1"/>
    </source>
</evidence>
<feature type="region of interest" description="Disordered" evidence="1">
    <location>
        <begin position="1"/>
        <end position="47"/>
    </location>
</feature>
<dbReference type="AlphaFoldDB" id="A0A5C3KHC1"/>
<accession>A0A5C3KHC1</accession>
<dbReference type="EMBL" id="ML210338">
    <property type="protein sequence ID" value="TFK19480.1"/>
    <property type="molecule type" value="Genomic_DNA"/>
</dbReference>
<reference evidence="2 3" key="1">
    <citation type="journal article" date="2019" name="Nat. Ecol. Evol.">
        <title>Megaphylogeny resolves global patterns of mushroom evolution.</title>
        <authorList>
            <person name="Varga T."/>
            <person name="Krizsan K."/>
            <person name="Foldi C."/>
            <person name="Dima B."/>
            <person name="Sanchez-Garcia M."/>
            <person name="Sanchez-Ramirez S."/>
            <person name="Szollosi G.J."/>
            <person name="Szarkandi J.G."/>
            <person name="Papp V."/>
            <person name="Albert L."/>
            <person name="Andreopoulos W."/>
            <person name="Angelini C."/>
            <person name="Antonin V."/>
            <person name="Barry K.W."/>
            <person name="Bougher N.L."/>
            <person name="Buchanan P."/>
            <person name="Buyck B."/>
            <person name="Bense V."/>
            <person name="Catcheside P."/>
            <person name="Chovatia M."/>
            <person name="Cooper J."/>
            <person name="Damon W."/>
            <person name="Desjardin D."/>
            <person name="Finy P."/>
            <person name="Geml J."/>
            <person name="Haridas S."/>
            <person name="Hughes K."/>
            <person name="Justo A."/>
            <person name="Karasinski D."/>
            <person name="Kautmanova I."/>
            <person name="Kiss B."/>
            <person name="Kocsube S."/>
            <person name="Kotiranta H."/>
            <person name="LaButti K.M."/>
            <person name="Lechner B.E."/>
            <person name="Liimatainen K."/>
            <person name="Lipzen A."/>
            <person name="Lukacs Z."/>
            <person name="Mihaltcheva S."/>
            <person name="Morgado L.N."/>
            <person name="Niskanen T."/>
            <person name="Noordeloos M.E."/>
            <person name="Ohm R.A."/>
            <person name="Ortiz-Santana B."/>
            <person name="Ovrebo C."/>
            <person name="Racz N."/>
            <person name="Riley R."/>
            <person name="Savchenko A."/>
            <person name="Shiryaev A."/>
            <person name="Soop K."/>
            <person name="Spirin V."/>
            <person name="Szebenyi C."/>
            <person name="Tomsovsky M."/>
            <person name="Tulloss R.E."/>
            <person name="Uehling J."/>
            <person name="Grigoriev I.V."/>
            <person name="Vagvolgyi C."/>
            <person name="Papp T."/>
            <person name="Martin F.M."/>
            <person name="Miettinen O."/>
            <person name="Hibbett D.S."/>
            <person name="Nagy L.G."/>
        </authorList>
    </citation>
    <scope>NUCLEOTIDE SEQUENCE [LARGE SCALE GENOMIC DNA]</scope>
    <source>
        <strain evidence="2 3">CBS 121175</strain>
    </source>
</reference>
<gene>
    <name evidence="2" type="ORF">FA15DRAFT_674368</name>
</gene>
<feature type="compositionally biased region" description="Basic and acidic residues" evidence="1">
    <location>
        <begin position="29"/>
        <end position="45"/>
    </location>
</feature>
<protein>
    <submittedName>
        <fullName evidence="2">Uncharacterized protein</fullName>
    </submittedName>
</protein>
<sequence length="184" mass="19881">MSQRTEFDHVPPPLSDATQQPQLGPSDDDNIHFEEAMSDKGDPYRTEFGGNATIDGVSFPIAATTAGSEPATTDTSTPAAPKPIDVAASASTSTTLSSFAAQSRSKAGSINVDWQVTVQGGITNKVKCTRLSDEARSATTIQGYFIMHDSPASLLYKYTLYVIVKKSADYWFIDEEGDRYSIRI</sequence>
<keyword evidence="3" id="KW-1185">Reference proteome</keyword>
<dbReference type="Proteomes" id="UP000307440">
    <property type="component" value="Unassembled WGS sequence"/>
</dbReference>
<name>A0A5C3KHC1_COPMA</name>
<evidence type="ECO:0000256" key="1">
    <source>
        <dbReference type="SAM" id="MobiDB-lite"/>
    </source>
</evidence>
<organism evidence="2 3">
    <name type="scientific">Coprinopsis marcescibilis</name>
    <name type="common">Agaric fungus</name>
    <name type="synonym">Psathyrella marcescibilis</name>
    <dbReference type="NCBI Taxonomy" id="230819"/>
    <lineage>
        <taxon>Eukaryota</taxon>
        <taxon>Fungi</taxon>
        <taxon>Dikarya</taxon>
        <taxon>Basidiomycota</taxon>
        <taxon>Agaricomycotina</taxon>
        <taxon>Agaricomycetes</taxon>
        <taxon>Agaricomycetidae</taxon>
        <taxon>Agaricales</taxon>
        <taxon>Agaricineae</taxon>
        <taxon>Psathyrellaceae</taxon>
        <taxon>Coprinopsis</taxon>
    </lineage>
</organism>